<evidence type="ECO:0000256" key="5">
    <source>
        <dbReference type="SAM" id="Phobius"/>
    </source>
</evidence>
<dbReference type="Gene3D" id="1.10.10.10">
    <property type="entry name" value="Winged helix-like DNA-binding domain superfamily/Winged helix DNA-binding domain"/>
    <property type="match status" value="1"/>
</dbReference>
<feature type="domain" description="HTH deoR-type" evidence="6">
    <location>
        <begin position="59"/>
        <end position="120"/>
    </location>
</feature>
<dbReference type="CDD" id="cd04617">
    <property type="entry name" value="CBS_pair_CcpN"/>
    <property type="match status" value="1"/>
</dbReference>
<dbReference type="Proteomes" id="UP000001502">
    <property type="component" value="Chromosome"/>
</dbReference>
<sequence length="268" mass="30781">MSNNKYIFLFDNFDQCAIIYNKNDDYLIEFEVYVLHFFFHYFLISLFLKLRKGYDSLKLSERQKKIVEIVKIQQPVSGERISELLDISRATLRSDLSFLTLVGILKATPKIGYTYSGSDLETLFFFDTFQKDVADIMTSPVLVTHDSYIQDAIITLFMYDADVLYVIDEDKLLLGIMSRKDLLRASLNSNIDSTPVAVCMTRMPHIITCNKDMNILEAAVLLQDHSIDSLPVVEEKNDRKIVGSVTKSALLDYIIQHARSAEMKREEG</sequence>
<dbReference type="InterPro" id="IPR046342">
    <property type="entry name" value="CBS_dom_sf"/>
</dbReference>
<dbReference type="SMART" id="SM00116">
    <property type="entry name" value="CBS"/>
    <property type="match status" value="2"/>
</dbReference>
<feature type="domain" description="CBS" evidence="7">
    <location>
        <begin position="136"/>
        <end position="193"/>
    </location>
</feature>
<dbReference type="SUPFAM" id="SSF46785">
    <property type="entry name" value="Winged helix' DNA-binding domain"/>
    <property type="match status" value="1"/>
</dbReference>
<keyword evidence="1" id="KW-0805">Transcription regulation</keyword>
<evidence type="ECO:0000259" key="7">
    <source>
        <dbReference type="PROSITE" id="PS51371"/>
    </source>
</evidence>
<dbReference type="InterPro" id="IPR051257">
    <property type="entry name" value="Diverse_CBS-Domain"/>
</dbReference>
<dbReference type="InterPro" id="IPR000644">
    <property type="entry name" value="CBS_dom"/>
</dbReference>
<evidence type="ECO:0000256" key="4">
    <source>
        <dbReference type="PROSITE-ProRule" id="PRU00703"/>
    </source>
</evidence>
<dbReference type="EMBL" id="CP002843">
    <property type="protein sequence ID" value="AEH55735.1"/>
    <property type="molecule type" value="Genomic_DNA"/>
</dbReference>
<feature type="transmembrane region" description="Helical" evidence="5">
    <location>
        <begin position="30"/>
        <end position="48"/>
    </location>
</feature>
<gene>
    <name evidence="8" type="ordered locus">HMPREF0833_10704</name>
</gene>
<dbReference type="AlphaFoldDB" id="F8DI28"/>
<evidence type="ECO:0000313" key="8">
    <source>
        <dbReference type="EMBL" id="AEH55735.1"/>
    </source>
</evidence>
<dbReference type="PANTHER" id="PTHR43080">
    <property type="entry name" value="CBS DOMAIN-CONTAINING PROTEIN CBSX3, MITOCHONDRIAL"/>
    <property type="match status" value="1"/>
</dbReference>
<dbReference type="PROSITE" id="PS51000">
    <property type="entry name" value="HTH_DEOR_2"/>
    <property type="match status" value="1"/>
</dbReference>
<keyword evidence="5" id="KW-0472">Membrane</keyword>
<dbReference type="InterPro" id="IPR001034">
    <property type="entry name" value="DeoR_HTH"/>
</dbReference>
<evidence type="ECO:0000256" key="2">
    <source>
        <dbReference type="ARBA" id="ARBA00023122"/>
    </source>
</evidence>
<evidence type="ECO:0000313" key="9">
    <source>
        <dbReference type="Proteomes" id="UP000001502"/>
    </source>
</evidence>
<dbReference type="PANTHER" id="PTHR43080:SF2">
    <property type="entry name" value="CBS DOMAIN-CONTAINING PROTEIN"/>
    <property type="match status" value="1"/>
</dbReference>
<dbReference type="SMART" id="SM00420">
    <property type="entry name" value="HTH_DEOR"/>
    <property type="match status" value="1"/>
</dbReference>
<organism evidence="8 9">
    <name type="scientific">Streptococcus parasanguinis (strain ATCC 15912 / DSM 6778 / CIP 104372 / LMG 14537)</name>
    <dbReference type="NCBI Taxonomy" id="760570"/>
    <lineage>
        <taxon>Bacteria</taxon>
        <taxon>Bacillati</taxon>
        <taxon>Bacillota</taxon>
        <taxon>Bacilli</taxon>
        <taxon>Lactobacillales</taxon>
        <taxon>Streptococcaceae</taxon>
        <taxon>Streptococcus</taxon>
    </lineage>
</organism>
<dbReference type="InterPro" id="IPR036390">
    <property type="entry name" value="WH_DNA-bd_sf"/>
</dbReference>
<keyword evidence="2 4" id="KW-0129">CBS domain</keyword>
<proteinExistence type="predicted"/>
<name>F8DI28_STREP</name>
<dbReference type="Gene3D" id="3.10.580.10">
    <property type="entry name" value="CBS-domain"/>
    <property type="match status" value="1"/>
</dbReference>
<dbReference type="Pfam" id="PF00571">
    <property type="entry name" value="CBS"/>
    <property type="match status" value="2"/>
</dbReference>
<keyword evidence="5" id="KW-1133">Transmembrane helix</keyword>
<keyword evidence="3" id="KW-0804">Transcription</keyword>
<dbReference type="PROSITE" id="PS51371">
    <property type="entry name" value="CBS"/>
    <property type="match status" value="2"/>
</dbReference>
<evidence type="ECO:0000256" key="3">
    <source>
        <dbReference type="ARBA" id="ARBA00023163"/>
    </source>
</evidence>
<dbReference type="InterPro" id="IPR013196">
    <property type="entry name" value="HTH_11"/>
</dbReference>
<dbReference type="HOGENOM" id="CLU_090663_0_0_9"/>
<dbReference type="Pfam" id="PF08279">
    <property type="entry name" value="HTH_11"/>
    <property type="match status" value="1"/>
</dbReference>
<dbReference type="KEGG" id="scp:HMPREF0833_10704"/>
<dbReference type="SUPFAM" id="SSF54631">
    <property type="entry name" value="CBS-domain pair"/>
    <property type="match status" value="1"/>
</dbReference>
<reference evidence="9" key="1">
    <citation type="submission" date="2011-06" db="EMBL/GenBank/DDBJ databases">
        <title>Complete sequence of Streptococcus parasanguinis strain ATCC 15912.</title>
        <authorList>
            <person name="Muzny D."/>
            <person name="Qin X."/>
            <person name="Buhay C."/>
            <person name="Dugan-Rocha S."/>
            <person name="Ding Y."/>
            <person name="Chen G."/>
            <person name="Hawes A."/>
            <person name="Holder M."/>
            <person name="Jhangiani S."/>
            <person name="Johnson A."/>
            <person name="Khan Z."/>
            <person name="Li Z."/>
            <person name="Liu W."/>
            <person name="Liu X."/>
            <person name="Perez L."/>
            <person name="Shen H."/>
            <person name="Wang Q."/>
            <person name="Watt J."/>
            <person name="Xi L."/>
            <person name="Xin Y."/>
            <person name="Zhou J."/>
            <person name="Deng J."/>
            <person name="Jiang H."/>
            <person name="Liu Y."/>
            <person name="Qu J."/>
            <person name="Song X.-Z."/>
            <person name="Zhang L."/>
            <person name="Villasana D."/>
            <person name="Johnson A."/>
            <person name="Liu J."/>
            <person name="Liyanage D."/>
            <person name="Lorensuhewa L."/>
            <person name="Robinson T."/>
            <person name="Song A."/>
            <person name="Song B.-B."/>
            <person name="Dinh H."/>
            <person name="Thornton R."/>
            <person name="Coyle M."/>
            <person name="Francisco L."/>
            <person name="Jackson L."/>
            <person name="Javaid M."/>
            <person name="Korchina V."/>
            <person name="Kovar C."/>
            <person name="Mata R."/>
            <person name="Mathew T."/>
            <person name="Ngo R."/>
            <person name="Nguyen L."/>
            <person name="Nguyen N."/>
            <person name="Okwuonu G."/>
            <person name="Ongeri F."/>
            <person name="Pham C."/>
            <person name="Simmons D."/>
            <person name="Wilczek-Boney K."/>
            <person name="Hale W."/>
            <person name="Jakkamsetti A."/>
            <person name="Pham P."/>
            <person name="Ruth R."/>
            <person name="San Lucas F."/>
            <person name="Warren J."/>
            <person name="Zhang J."/>
            <person name="Zhao Z."/>
            <person name="Zhou C."/>
            <person name="Zhu D."/>
            <person name="Lee S."/>
            <person name="Bess C."/>
            <person name="Blankenburg K."/>
            <person name="Forbes L."/>
            <person name="Fu Q."/>
            <person name="Gubbala S."/>
            <person name="Hirani K."/>
            <person name="Jayaseelan J.C."/>
            <person name="Lara F."/>
            <person name="Munidasa M."/>
            <person name="Palculict T."/>
            <person name="Patil S."/>
            <person name="Pu L.-L."/>
            <person name="Saada N."/>
            <person name="Tang L."/>
            <person name="Weissenberger G."/>
            <person name="Zhu Y."/>
            <person name="Hemphill L."/>
            <person name="Shang Y."/>
            <person name="Youmans B."/>
            <person name="Ayvaz T."/>
            <person name="Ross M."/>
            <person name="Santibanez J."/>
            <person name="Aqrawi P."/>
            <person name="Gross S."/>
            <person name="Joshi V."/>
            <person name="Fowler G."/>
            <person name="Nazareth L."/>
            <person name="Reid J."/>
            <person name="Worley K."/>
            <person name="Petrosino J."/>
            <person name="Highlander S."/>
            <person name="Gibbs R."/>
        </authorList>
    </citation>
    <scope>NUCLEOTIDE SEQUENCE [LARGE SCALE GENOMIC DNA]</scope>
    <source>
        <strain evidence="9">ATCC 15912 / DSM 6778 / CIP 104372 / LMG 14537</strain>
    </source>
</reference>
<evidence type="ECO:0000259" key="6">
    <source>
        <dbReference type="PROSITE" id="PS51000"/>
    </source>
</evidence>
<feature type="domain" description="CBS" evidence="7">
    <location>
        <begin position="200"/>
        <end position="262"/>
    </location>
</feature>
<keyword evidence="5" id="KW-0812">Transmembrane</keyword>
<evidence type="ECO:0000256" key="1">
    <source>
        <dbReference type="ARBA" id="ARBA00023015"/>
    </source>
</evidence>
<protein>
    <submittedName>
        <fullName evidence="8">Putative transcriptional repressor CcpN</fullName>
    </submittedName>
</protein>
<dbReference type="GO" id="GO:0003700">
    <property type="term" value="F:DNA-binding transcription factor activity"/>
    <property type="evidence" value="ECO:0007669"/>
    <property type="project" value="InterPro"/>
</dbReference>
<dbReference type="InterPro" id="IPR036388">
    <property type="entry name" value="WH-like_DNA-bd_sf"/>
</dbReference>
<accession>F8DI28</accession>